<dbReference type="EMBL" id="KZ678129">
    <property type="protein sequence ID" value="PSN72846.1"/>
    <property type="molecule type" value="Genomic_DNA"/>
</dbReference>
<gene>
    <name evidence="3" type="ORF">BS50DRAFT_652997</name>
</gene>
<evidence type="ECO:0000256" key="1">
    <source>
        <dbReference type="SAM" id="MobiDB-lite"/>
    </source>
</evidence>
<protein>
    <recommendedName>
        <fullName evidence="2">DUF7730 domain-containing protein</fullName>
    </recommendedName>
</protein>
<dbReference type="PANTHER" id="PTHR38790">
    <property type="entry name" value="2EXR DOMAIN-CONTAINING PROTEIN-RELATED"/>
    <property type="match status" value="1"/>
</dbReference>
<reference evidence="3 4" key="1">
    <citation type="journal article" date="2018" name="Front. Microbiol.">
        <title>Genome-Wide Analysis of Corynespora cassiicola Leaf Fall Disease Putative Effectors.</title>
        <authorList>
            <person name="Lopez D."/>
            <person name="Ribeiro S."/>
            <person name="Label P."/>
            <person name="Fumanal B."/>
            <person name="Venisse J.S."/>
            <person name="Kohler A."/>
            <person name="de Oliveira R.R."/>
            <person name="Labutti K."/>
            <person name="Lipzen A."/>
            <person name="Lail K."/>
            <person name="Bauer D."/>
            <person name="Ohm R.A."/>
            <person name="Barry K.W."/>
            <person name="Spatafora J."/>
            <person name="Grigoriev I.V."/>
            <person name="Martin F.M."/>
            <person name="Pujade-Renaud V."/>
        </authorList>
    </citation>
    <scope>NUCLEOTIDE SEQUENCE [LARGE SCALE GENOMIC DNA]</scope>
    <source>
        <strain evidence="3 4">Philippines</strain>
    </source>
</reference>
<feature type="domain" description="DUF7730" evidence="2">
    <location>
        <begin position="12"/>
        <end position="147"/>
    </location>
</feature>
<evidence type="ECO:0000313" key="4">
    <source>
        <dbReference type="Proteomes" id="UP000240883"/>
    </source>
</evidence>
<name>A0A2T2P5S5_CORCC</name>
<evidence type="ECO:0000259" key="2">
    <source>
        <dbReference type="Pfam" id="PF24864"/>
    </source>
</evidence>
<dbReference type="OrthoDB" id="5272396at2759"/>
<dbReference type="InterPro" id="IPR056632">
    <property type="entry name" value="DUF7730"/>
</dbReference>
<feature type="region of interest" description="Disordered" evidence="1">
    <location>
        <begin position="220"/>
        <end position="240"/>
    </location>
</feature>
<evidence type="ECO:0000313" key="3">
    <source>
        <dbReference type="EMBL" id="PSN72846.1"/>
    </source>
</evidence>
<dbReference type="Proteomes" id="UP000240883">
    <property type="component" value="Unassembled WGS sequence"/>
</dbReference>
<keyword evidence="4" id="KW-1185">Reference proteome</keyword>
<dbReference type="Pfam" id="PF24864">
    <property type="entry name" value="DUF7730"/>
    <property type="match status" value="1"/>
</dbReference>
<organism evidence="3 4">
    <name type="scientific">Corynespora cassiicola Philippines</name>
    <dbReference type="NCBI Taxonomy" id="1448308"/>
    <lineage>
        <taxon>Eukaryota</taxon>
        <taxon>Fungi</taxon>
        <taxon>Dikarya</taxon>
        <taxon>Ascomycota</taxon>
        <taxon>Pezizomycotina</taxon>
        <taxon>Dothideomycetes</taxon>
        <taxon>Pleosporomycetidae</taxon>
        <taxon>Pleosporales</taxon>
        <taxon>Corynesporascaceae</taxon>
        <taxon>Corynespora</taxon>
    </lineage>
</organism>
<dbReference type="AlphaFoldDB" id="A0A2T2P5S5"/>
<accession>A0A2T2P5S5</accession>
<proteinExistence type="predicted"/>
<sequence>MSDILPKAPVSLLDLPTEIRITIFENLLVDYAHTIQSENKFLGRRRSLTLECPEKPQVRPDDRLSAEALCRLRNRRSGSNLSIPLLSVCTVISVEASNVFYGKNIFSFQSLDELNGFLIHNFRQIHLVRKVLVYEWHIDTKRLAYTNPSVAKSTFCLLSSAASLEAFYIGHGFLSQSDKPSSLESCAGIFYRSSYPWLQMIGVRNGDRFSALSILQFPRPPRRFNPRPNPHTQQVPPPKWWETNEGIQKFKDSLKDIIKSE</sequence>